<dbReference type="AlphaFoldDB" id="A0A0U1QN15"/>
<gene>
    <name evidence="2" type="ORF">SINU_09600</name>
</gene>
<organism evidence="2 3">
    <name type="scientific">Sporolactobacillus inulinus CASD</name>
    <dbReference type="NCBI Taxonomy" id="1069536"/>
    <lineage>
        <taxon>Bacteria</taxon>
        <taxon>Bacillati</taxon>
        <taxon>Bacillota</taxon>
        <taxon>Bacilli</taxon>
        <taxon>Bacillales</taxon>
        <taxon>Sporolactobacillaceae</taxon>
        <taxon>Sporolactobacillus</taxon>
    </lineage>
</organism>
<protein>
    <recommendedName>
        <fullName evidence="4">YqfQ-like protein</fullName>
    </recommendedName>
</protein>
<evidence type="ECO:0000256" key="1">
    <source>
        <dbReference type="SAM" id="MobiDB-lite"/>
    </source>
</evidence>
<dbReference type="InterPro" id="IPR025571">
    <property type="entry name" value="YqfQ"/>
</dbReference>
<evidence type="ECO:0008006" key="4">
    <source>
        <dbReference type="Google" id="ProtNLM"/>
    </source>
</evidence>
<keyword evidence="3" id="KW-1185">Reference proteome</keyword>
<dbReference type="STRING" id="1069536.SINU_09600"/>
<feature type="compositionally biased region" description="Basic and acidic residues" evidence="1">
    <location>
        <begin position="130"/>
        <end position="170"/>
    </location>
</feature>
<dbReference type="RefSeq" id="WP_010025866.1">
    <property type="nucleotide sequence ID" value="NZ_AFVQ02000121.1"/>
</dbReference>
<accession>A0A0U1QN15</accession>
<name>A0A0U1QN15_9BACL</name>
<dbReference type="OrthoDB" id="2860117at2"/>
<feature type="region of interest" description="Disordered" evidence="1">
    <location>
        <begin position="127"/>
        <end position="222"/>
    </location>
</feature>
<comment type="caution">
    <text evidence="2">The sequence shown here is derived from an EMBL/GenBank/DDBJ whole genome shotgun (WGS) entry which is preliminary data.</text>
</comment>
<proteinExistence type="predicted"/>
<feature type="region of interest" description="Disordered" evidence="1">
    <location>
        <begin position="1"/>
        <end position="63"/>
    </location>
</feature>
<evidence type="ECO:0000313" key="2">
    <source>
        <dbReference type="EMBL" id="KLI02185.1"/>
    </source>
</evidence>
<dbReference type="Proteomes" id="UP000035553">
    <property type="component" value="Unassembled WGS sequence"/>
</dbReference>
<feature type="compositionally biased region" description="Basic residues" evidence="1">
    <location>
        <begin position="184"/>
        <end position="202"/>
    </location>
</feature>
<feature type="compositionally biased region" description="Low complexity" evidence="1">
    <location>
        <begin position="40"/>
        <end position="49"/>
    </location>
</feature>
<evidence type="ECO:0000313" key="3">
    <source>
        <dbReference type="Proteomes" id="UP000035553"/>
    </source>
</evidence>
<dbReference type="Pfam" id="PF14181">
    <property type="entry name" value="YqfQ"/>
    <property type="match status" value="1"/>
</dbReference>
<reference evidence="2 3" key="1">
    <citation type="journal article" date="2011" name="J. Bacteriol.">
        <title>Draft genome sequence of Sporolactobacillus inulinus strain CASD, an efficient D-lactic acid-producing bacterium with high-concentration lactate tolerance capability.</title>
        <authorList>
            <person name="Yu B."/>
            <person name="Su F."/>
            <person name="Wang L."/>
            <person name="Xu K."/>
            <person name="Zhao B."/>
            <person name="Xu P."/>
        </authorList>
    </citation>
    <scope>NUCLEOTIDE SEQUENCE [LARGE SCALE GENOMIC DNA]</scope>
    <source>
        <strain evidence="2 3">CASD</strain>
    </source>
</reference>
<dbReference type="EMBL" id="AFVQ02000121">
    <property type="protein sequence ID" value="KLI02185.1"/>
    <property type="molecule type" value="Genomic_DNA"/>
</dbReference>
<sequence length="222" mass="23945">MPPFERGPQDPFFWTMQPPSEPPAEPARGFGFPPIFPVRQSQAPQMPTQTTPPPQSGNGGIGALLTSLLSAGAPHTNGGATSGLNLGGILVNAQKAIQTAQTVLPMIQQFGPLIKNAPAIISAMKGIQGDSDKTDKEENSSDDTPDHNEEAAGNRKESERNSRKETVDKTDEADDDQTNEQKKKGIAKNKKPLKAKRKKHYKASLLNSEVVPTKPSVPRMYI</sequence>